<keyword evidence="2" id="KW-1185">Reference proteome</keyword>
<dbReference type="PROSITE" id="PS51450">
    <property type="entry name" value="LRR"/>
    <property type="match status" value="2"/>
</dbReference>
<sequence length="217" mass="25793">MILHNLNNNKTNLLKRKNKFQKKQLFNILNKKNKKSSINILVNNPFQINPEDELIIHFIKLTNLIPKTGRIVKLIIILEELDLYDNRLIKIENIEILINLDILDLSFNNIKKIENLDNQKKLKKLFLLSNKIKKFKIQNFLNSLCQNQHLIKLQKLKILIVYLNFKNYFQEKQNISNTLELLSLSCNKIQIIKPEIQILQNLNYLQIAENFISIIEH</sequence>
<evidence type="ECO:0000313" key="2">
    <source>
        <dbReference type="Proteomes" id="UP000692954"/>
    </source>
</evidence>
<evidence type="ECO:0000313" key="1">
    <source>
        <dbReference type="EMBL" id="CAD8122588.1"/>
    </source>
</evidence>
<protein>
    <submittedName>
        <fullName evidence="1">Uncharacterized protein</fullName>
    </submittedName>
</protein>
<dbReference type="SMART" id="SM00365">
    <property type="entry name" value="LRR_SD22"/>
    <property type="match status" value="3"/>
</dbReference>
<proteinExistence type="predicted"/>
<accession>A0A8S1R452</accession>
<name>A0A8S1R452_9CILI</name>
<dbReference type="OrthoDB" id="7451790at2759"/>
<comment type="caution">
    <text evidence="1">The sequence shown here is derived from an EMBL/GenBank/DDBJ whole genome shotgun (WGS) entry which is preliminary data.</text>
</comment>
<reference evidence="1" key="1">
    <citation type="submission" date="2021-01" db="EMBL/GenBank/DDBJ databases">
        <authorList>
            <consortium name="Genoscope - CEA"/>
            <person name="William W."/>
        </authorList>
    </citation>
    <scope>NUCLEOTIDE SEQUENCE</scope>
</reference>
<organism evidence="1 2">
    <name type="scientific">Paramecium sonneborni</name>
    <dbReference type="NCBI Taxonomy" id="65129"/>
    <lineage>
        <taxon>Eukaryota</taxon>
        <taxon>Sar</taxon>
        <taxon>Alveolata</taxon>
        <taxon>Ciliophora</taxon>
        <taxon>Intramacronucleata</taxon>
        <taxon>Oligohymenophorea</taxon>
        <taxon>Peniculida</taxon>
        <taxon>Parameciidae</taxon>
        <taxon>Paramecium</taxon>
    </lineage>
</organism>
<dbReference type="AlphaFoldDB" id="A0A8S1R452"/>
<dbReference type="EMBL" id="CAJJDN010000139">
    <property type="protein sequence ID" value="CAD8122588.1"/>
    <property type="molecule type" value="Genomic_DNA"/>
</dbReference>
<gene>
    <name evidence="1" type="ORF">PSON_ATCC_30995.1.T1390100</name>
</gene>
<dbReference type="InterPro" id="IPR001611">
    <property type="entry name" value="Leu-rich_rpt"/>
</dbReference>
<dbReference type="Proteomes" id="UP000692954">
    <property type="component" value="Unassembled WGS sequence"/>
</dbReference>